<protein>
    <recommendedName>
        <fullName evidence="10">tRNA dimethylallyltransferase</fullName>
        <ecNumber evidence="10">2.5.1.75</ecNumber>
    </recommendedName>
    <alternativeName>
        <fullName evidence="10">Dimethylallyl diphosphate:tRNA dimethylallyltransferase</fullName>
        <shortName evidence="10">DMAPP:tRNA dimethylallyltransferase</shortName>
        <shortName evidence="10">DMATase</shortName>
    </alternativeName>
    <alternativeName>
        <fullName evidence="10">Isopentenyl-diphosphate:tRNA isopentenyltransferase</fullName>
        <shortName evidence="10">IPP transferase</shortName>
        <shortName evidence="10">IPPT</shortName>
        <shortName evidence="10">IPTase</shortName>
    </alternativeName>
</protein>
<keyword evidence="6 10" id="KW-0547">Nucleotide-binding</keyword>
<feature type="region of interest" description="Interaction with substrate tRNA" evidence="10">
    <location>
        <begin position="35"/>
        <end position="38"/>
    </location>
</feature>
<dbReference type="PANTHER" id="PTHR11088:SF60">
    <property type="entry name" value="TRNA DIMETHYLALLYLTRANSFERASE"/>
    <property type="match status" value="1"/>
</dbReference>
<evidence type="ECO:0000256" key="11">
    <source>
        <dbReference type="RuleBase" id="RU003783"/>
    </source>
</evidence>
<evidence type="ECO:0000256" key="3">
    <source>
        <dbReference type="ARBA" id="ARBA00005842"/>
    </source>
</evidence>
<comment type="function">
    <text evidence="2 10 12">Catalyzes the transfer of a dimethylallyl group onto the adenine at position 37 in tRNAs that read codons beginning with uridine, leading to the formation of N6-(dimethylallyl)adenosine (i(6)A).</text>
</comment>
<dbReference type="RefSeq" id="WP_227615522.1">
    <property type="nucleotide sequence ID" value="NZ_JAJEPR010000019.1"/>
</dbReference>
<gene>
    <name evidence="10 14" type="primary">miaA</name>
    <name evidence="14" type="ORF">LKD71_11520</name>
</gene>
<name>A0AAE3DU16_9FIRM</name>
<evidence type="ECO:0000256" key="1">
    <source>
        <dbReference type="ARBA" id="ARBA00001946"/>
    </source>
</evidence>
<dbReference type="EC" id="2.5.1.75" evidence="10"/>
<organism evidence="14 15">
    <name type="scientific">Fusicatenibacter faecihominis</name>
    <dbReference type="NCBI Taxonomy" id="2881276"/>
    <lineage>
        <taxon>Bacteria</taxon>
        <taxon>Bacillati</taxon>
        <taxon>Bacillota</taxon>
        <taxon>Clostridia</taxon>
        <taxon>Lachnospirales</taxon>
        <taxon>Lachnospiraceae</taxon>
        <taxon>Fusicatenibacter</taxon>
    </lineage>
</organism>
<dbReference type="SUPFAM" id="SSF52540">
    <property type="entry name" value="P-loop containing nucleoside triphosphate hydrolases"/>
    <property type="match status" value="2"/>
</dbReference>
<dbReference type="Proteomes" id="UP001197875">
    <property type="component" value="Unassembled WGS sequence"/>
</dbReference>
<evidence type="ECO:0000256" key="2">
    <source>
        <dbReference type="ARBA" id="ARBA00003213"/>
    </source>
</evidence>
<feature type="binding site" evidence="10">
    <location>
        <begin position="10"/>
        <end position="17"/>
    </location>
    <ligand>
        <name>ATP</name>
        <dbReference type="ChEBI" id="CHEBI:30616"/>
    </ligand>
</feature>
<comment type="cofactor">
    <cofactor evidence="1 10">
        <name>Mg(2+)</name>
        <dbReference type="ChEBI" id="CHEBI:18420"/>
    </cofactor>
</comment>
<evidence type="ECO:0000256" key="13">
    <source>
        <dbReference type="RuleBase" id="RU003785"/>
    </source>
</evidence>
<feature type="site" description="Interaction with substrate tRNA" evidence="10">
    <location>
        <position position="124"/>
    </location>
</feature>
<dbReference type="GO" id="GO:0006400">
    <property type="term" value="P:tRNA modification"/>
    <property type="evidence" value="ECO:0007669"/>
    <property type="project" value="TreeGrafter"/>
</dbReference>
<evidence type="ECO:0000313" key="15">
    <source>
        <dbReference type="Proteomes" id="UP001197875"/>
    </source>
</evidence>
<comment type="catalytic activity">
    <reaction evidence="9 10 11">
        <text>adenosine(37) in tRNA + dimethylallyl diphosphate = N(6)-dimethylallyladenosine(37) in tRNA + diphosphate</text>
        <dbReference type="Rhea" id="RHEA:26482"/>
        <dbReference type="Rhea" id="RHEA-COMP:10162"/>
        <dbReference type="Rhea" id="RHEA-COMP:10375"/>
        <dbReference type="ChEBI" id="CHEBI:33019"/>
        <dbReference type="ChEBI" id="CHEBI:57623"/>
        <dbReference type="ChEBI" id="CHEBI:74411"/>
        <dbReference type="ChEBI" id="CHEBI:74415"/>
        <dbReference type="EC" id="2.5.1.75"/>
    </reaction>
</comment>
<dbReference type="InterPro" id="IPR027417">
    <property type="entry name" value="P-loop_NTPase"/>
</dbReference>
<dbReference type="NCBIfam" id="TIGR00174">
    <property type="entry name" value="miaA"/>
    <property type="match status" value="1"/>
</dbReference>
<dbReference type="Pfam" id="PF01715">
    <property type="entry name" value="IPPT"/>
    <property type="match status" value="1"/>
</dbReference>
<proteinExistence type="inferred from homology"/>
<keyword evidence="5 10" id="KW-0819">tRNA processing</keyword>
<feature type="site" description="Interaction with substrate tRNA" evidence="10">
    <location>
        <position position="101"/>
    </location>
</feature>
<evidence type="ECO:0000256" key="8">
    <source>
        <dbReference type="ARBA" id="ARBA00022842"/>
    </source>
</evidence>
<keyword evidence="4 10" id="KW-0808">Transferase</keyword>
<evidence type="ECO:0000256" key="12">
    <source>
        <dbReference type="RuleBase" id="RU003784"/>
    </source>
</evidence>
<comment type="similarity">
    <text evidence="3 10 13">Belongs to the IPP transferase family.</text>
</comment>
<comment type="caution">
    <text evidence="14">The sequence shown here is derived from an EMBL/GenBank/DDBJ whole genome shotgun (WGS) entry which is preliminary data.</text>
</comment>
<comment type="subunit">
    <text evidence="10">Monomer.</text>
</comment>
<keyword evidence="8 10" id="KW-0460">Magnesium</keyword>
<sequence length="317" mass="36724">MEKPLVILTGPTAVGKTALSIGLAKAIGGEIISADSMQVYRGMDIGSAKIRPDEMEGVPHHLIDVLDPEDEFHVVLFQKLVKEAMETIYRNGHIPILTGGTGFYIQAVLYDIDFTENGEDMSYRESLENLAEEKGAETLHEMLRKVDPVSAEEIHANNIKRVIRALEYFQQTGEPISLHNQREREKKAAYNRAYFVLNAPRPLLYERIDRRVDEMLENGLVEEVERLRDRGCTRELVSMQGLGYKEILAWLDGEISYEEAVEILKRDTRHFAKRQITWFKRERDVIWIDKDAFDYDEKKILDFMIRELKERKILPEL</sequence>
<dbReference type="InterPro" id="IPR018022">
    <property type="entry name" value="IPT"/>
</dbReference>
<dbReference type="AlphaFoldDB" id="A0AAE3DU16"/>
<dbReference type="Gene3D" id="3.40.50.300">
    <property type="entry name" value="P-loop containing nucleotide triphosphate hydrolases"/>
    <property type="match status" value="1"/>
</dbReference>
<keyword evidence="7 10" id="KW-0067">ATP-binding</keyword>
<evidence type="ECO:0000256" key="9">
    <source>
        <dbReference type="ARBA" id="ARBA00049563"/>
    </source>
</evidence>
<feature type="binding site" evidence="10">
    <location>
        <begin position="12"/>
        <end position="17"/>
    </location>
    <ligand>
        <name>substrate</name>
    </ligand>
</feature>
<evidence type="ECO:0000256" key="10">
    <source>
        <dbReference type="HAMAP-Rule" id="MF_00185"/>
    </source>
</evidence>
<comment type="caution">
    <text evidence="10">Lacks conserved residue(s) required for the propagation of feature annotation.</text>
</comment>
<reference evidence="14 15" key="1">
    <citation type="submission" date="2021-10" db="EMBL/GenBank/DDBJ databases">
        <title>Anaerobic single-cell dispensing facilitates the cultivation of human gut bacteria.</title>
        <authorList>
            <person name="Afrizal A."/>
        </authorList>
    </citation>
    <scope>NUCLEOTIDE SEQUENCE [LARGE SCALE GENOMIC DNA]</scope>
    <source>
        <strain evidence="14 15">CLA-AA-H277</strain>
    </source>
</reference>
<dbReference type="EMBL" id="JAJEPR010000019">
    <property type="protein sequence ID" value="MCC2190428.1"/>
    <property type="molecule type" value="Genomic_DNA"/>
</dbReference>
<accession>A0AAE3DU16</accession>
<dbReference type="PANTHER" id="PTHR11088">
    <property type="entry name" value="TRNA DIMETHYLALLYLTRANSFERASE"/>
    <property type="match status" value="1"/>
</dbReference>
<evidence type="ECO:0000313" key="14">
    <source>
        <dbReference type="EMBL" id="MCC2190428.1"/>
    </source>
</evidence>
<evidence type="ECO:0000256" key="6">
    <source>
        <dbReference type="ARBA" id="ARBA00022741"/>
    </source>
</evidence>
<dbReference type="GO" id="GO:0005524">
    <property type="term" value="F:ATP binding"/>
    <property type="evidence" value="ECO:0007669"/>
    <property type="project" value="UniProtKB-UniRule"/>
</dbReference>
<dbReference type="HAMAP" id="MF_00185">
    <property type="entry name" value="IPP_trans"/>
    <property type="match status" value="1"/>
</dbReference>
<keyword evidence="15" id="KW-1185">Reference proteome</keyword>
<evidence type="ECO:0000256" key="7">
    <source>
        <dbReference type="ARBA" id="ARBA00022840"/>
    </source>
</evidence>
<dbReference type="GO" id="GO:0052381">
    <property type="term" value="F:tRNA dimethylallyltransferase activity"/>
    <property type="evidence" value="ECO:0007669"/>
    <property type="project" value="UniProtKB-UniRule"/>
</dbReference>
<dbReference type="Gene3D" id="1.10.20.140">
    <property type="match status" value="1"/>
</dbReference>
<dbReference type="InterPro" id="IPR039657">
    <property type="entry name" value="Dimethylallyltransferase"/>
</dbReference>
<evidence type="ECO:0000256" key="5">
    <source>
        <dbReference type="ARBA" id="ARBA00022694"/>
    </source>
</evidence>
<evidence type="ECO:0000256" key="4">
    <source>
        <dbReference type="ARBA" id="ARBA00022679"/>
    </source>
</evidence>